<dbReference type="GO" id="GO:0016301">
    <property type="term" value="F:kinase activity"/>
    <property type="evidence" value="ECO:0007669"/>
    <property type="project" value="UniProtKB-KW"/>
</dbReference>
<accession>A0A9D2RVL0</accession>
<dbReference type="EMBL" id="DWYZ01000110">
    <property type="protein sequence ID" value="HJB28302.1"/>
    <property type="molecule type" value="Genomic_DNA"/>
</dbReference>
<organism evidence="1 2">
    <name type="scientific">Candidatus Blautia faecavium</name>
    <dbReference type="NCBI Taxonomy" id="2838487"/>
    <lineage>
        <taxon>Bacteria</taxon>
        <taxon>Bacillati</taxon>
        <taxon>Bacillota</taxon>
        <taxon>Clostridia</taxon>
        <taxon>Lachnospirales</taxon>
        <taxon>Lachnospiraceae</taxon>
        <taxon>Blautia</taxon>
    </lineage>
</organism>
<dbReference type="Gene3D" id="3.40.50.300">
    <property type="entry name" value="P-loop containing nucleotide triphosphate hydrolases"/>
    <property type="match status" value="1"/>
</dbReference>
<dbReference type="AlphaFoldDB" id="A0A9D2RVL0"/>
<dbReference type="Proteomes" id="UP000823842">
    <property type="component" value="Unassembled WGS sequence"/>
</dbReference>
<reference evidence="1" key="1">
    <citation type="journal article" date="2021" name="PeerJ">
        <title>Extensive microbial diversity within the chicken gut microbiome revealed by metagenomics and culture.</title>
        <authorList>
            <person name="Gilroy R."/>
            <person name="Ravi A."/>
            <person name="Getino M."/>
            <person name="Pursley I."/>
            <person name="Horton D.L."/>
            <person name="Alikhan N.F."/>
            <person name="Baker D."/>
            <person name="Gharbi K."/>
            <person name="Hall N."/>
            <person name="Watson M."/>
            <person name="Adriaenssens E.M."/>
            <person name="Foster-Nyarko E."/>
            <person name="Jarju S."/>
            <person name="Secka A."/>
            <person name="Antonio M."/>
            <person name="Oren A."/>
            <person name="Chaudhuri R.R."/>
            <person name="La Ragione R."/>
            <person name="Hildebrand F."/>
            <person name="Pallen M.J."/>
        </authorList>
    </citation>
    <scope>NUCLEOTIDE SEQUENCE</scope>
    <source>
        <strain evidence="1">ChiSjej1B19-5720</strain>
    </source>
</reference>
<sequence length="168" mass="19704">KRLEAEKGSVNDAETEHFADFDKYKKKSTTLKTWFREFNRYHGLPRQDAVFFNMSDLICSLAKQEDCVIMGRCADAILATNHIPHISLFISAPFALRVQRIMASKNMDLKHAARFLKQMDKQHKKYYDFFTGGRWGKPENYDLCINSANYGIRETIDLIERMIDQQRK</sequence>
<feature type="non-terminal residue" evidence="1">
    <location>
        <position position="1"/>
    </location>
</feature>
<name>A0A9D2RVL0_9FIRM</name>
<evidence type="ECO:0000313" key="1">
    <source>
        <dbReference type="EMBL" id="HJB28302.1"/>
    </source>
</evidence>
<dbReference type="InterPro" id="IPR027417">
    <property type="entry name" value="P-loop_NTPase"/>
</dbReference>
<comment type="caution">
    <text evidence="1">The sequence shown here is derived from an EMBL/GenBank/DDBJ whole genome shotgun (WGS) entry which is preliminary data.</text>
</comment>
<dbReference type="Pfam" id="PF13189">
    <property type="entry name" value="Cytidylate_kin2"/>
    <property type="match status" value="1"/>
</dbReference>
<reference evidence="1" key="2">
    <citation type="submission" date="2021-04" db="EMBL/GenBank/DDBJ databases">
        <authorList>
            <person name="Gilroy R."/>
        </authorList>
    </citation>
    <scope>NUCLEOTIDE SEQUENCE</scope>
    <source>
        <strain evidence="1">ChiSjej1B19-5720</strain>
    </source>
</reference>
<evidence type="ECO:0000313" key="2">
    <source>
        <dbReference type="Proteomes" id="UP000823842"/>
    </source>
</evidence>
<proteinExistence type="predicted"/>
<keyword evidence="1" id="KW-0808">Transferase</keyword>
<protein>
    <submittedName>
        <fullName evidence="1">Cytidylate kinase-like family protein</fullName>
    </submittedName>
</protein>
<gene>
    <name evidence="1" type="ORF">IAA06_05860</name>
</gene>
<keyword evidence="1" id="KW-0418">Kinase</keyword>
<dbReference type="SUPFAM" id="SSF52540">
    <property type="entry name" value="P-loop containing nucleoside triphosphate hydrolases"/>
    <property type="match status" value="1"/>
</dbReference>